<accession>A0ABV5MXG4</accession>
<dbReference type="SUPFAM" id="SSF47336">
    <property type="entry name" value="ACP-like"/>
    <property type="match status" value="1"/>
</dbReference>
<evidence type="ECO:0000313" key="1">
    <source>
        <dbReference type="EMBL" id="MFB9462687.1"/>
    </source>
</evidence>
<protein>
    <submittedName>
        <fullName evidence="1">Acyl carrier protein</fullName>
    </submittedName>
</protein>
<dbReference type="Gene3D" id="1.10.1200.10">
    <property type="entry name" value="ACP-like"/>
    <property type="match status" value="1"/>
</dbReference>
<proteinExistence type="predicted"/>
<dbReference type="InterPro" id="IPR036736">
    <property type="entry name" value="ACP-like_sf"/>
</dbReference>
<evidence type="ECO:0000313" key="2">
    <source>
        <dbReference type="Proteomes" id="UP001589709"/>
    </source>
</evidence>
<name>A0ABV5MXG4_9ACTN</name>
<comment type="caution">
    <text evidence="1">The sequence shown here is derived from an EMBL/GenBank/DDBJ whole genome shotgun (WGS) entry which is preliminary data.</text>
</comment>
<organism evidence="1 2">
    <name type="scientific">Streptomyces cinereospinus</name>
    <dbReference type="NCBI Taxonomy" id="285561"/>
    <lineage>
        <taxon>Bacteria</taxon>
        <taxon>Bacillati</taxon>
        <taxon>Actinomycetota</taxon>
        <taxon>Actinomycetes</taxon>
        <taxon>Kitasatosporales</taxon>
        <taxon>Streptomycetaceae</taxon>
        <taxon>Streptomyces</taxon>
    </lineage>
</organism>
<keyword evidence="2" id="KW-1185">Reference proteome</keyword>
<reference evidence="1 2" key="1">
    <citation type="submission" date="2024-09" db="EMBL/GenBank/DDBJ databases">
        <authorList>
            <person name="Sun Q."/>
            <person name="Mori K."/>
        </authorList>
    </citation>
    <scope>NUCLEOTIDE SEQUENCE [LARGE SCALE GENOMIC DNA]</scope>
    <source>
        <strain evidence="1 2">JCM 6917</strain>
    </source>
</reference>
<dbReference type="Proteomes" id="UP001589709">
    <property type="component" value="Unassembled WGS sequence"/>
</dbReference>
<sequence length="87" mass="9358">MQPETERTAREELARVLAGGPGPGELDLDADMVDTYGLTSLNKLVFMMAVCDGTGAGLSHFTEEDIARMRTLRDVVDALEPYVGKAA</sequence>
<dbReference type="RefSeq" id="WP_381343921.1">
    <property type="nucleotide sequence ID" value="NZ_JBHMCY010000011.1"/>
</dbReference>
<dbReference type="EMBL" id="JBHMCY010000011">
    <property type="protein sequence ID" value="MFB9462687.1"/>
    <property type="molecule type" value="Genomic_DNA"/>
</dbReference>
<gene>
    <name evidence="1" type="ORF">ACFF45_08170</name>
</gene>